<dbReference type="InterPro" id="IPR014729">
    <property type="entry name" value="Rossmann-like_a/b/a_fold"/>
</dbReference>
<dbReference type="CDD" id="cd00293">
    <property type="entry name" value="USP-like"/>
    <property type="match status" value="1"/>
</dbReference>
<accession>A0A830FLY9</accession>
<dbReference type="InterPro" id="IPR006016">
    <property type="entry name" value="UspA"/>
</dbReference>
<reference evidence="3" key="1">
    <citation type="journal article" date="2014" name="Int. J. Syst. Evol. Microbiol.">
        <title>Complete genome sequence of Corynebacterium casei LMG S-19264T (=DSM 44701T), isolated from a smear-ripened cheese.</title>
        <authorList>
            <consortium name="US DOE Joint Genome Institute (JGI-PGF)"/>
            <person name="Walter F."/>
            <person name="Albersmeier A."/>
            <person name="Kalinowski J."/>
            <person name="Ruckert C."/>
        </authorList>
    </citation>
    <scope>NUCLEOTIDE SEQUENCE</scope>
    <source>
        <strain evidence="3">JCM 19596</strain>
    </source>
</reference>
<sequence length="157" mass="16520">MSETPRRDRPYGDIVVPTDGSDVSTNAISEALTLAELAGGTIHAVFVLDPSVVAGGPLEDLTLDTSLDAVLDELEHEGEHALAELERAAETEGVDVTTTVREGTPSVQIVEHADDVDADVVVMGTHGRKGVSRALLGSTAEKVIRNADTPVMTIRKP</sequence>
<comment type="caution">
    <text evidence="3">The sequence shown here is derived from an EMBL/GenBank/DDBJ whole genome shotgun (WGS) entry which is preliminary data.</text>
</comment>
<protein>
    <submittedName>
        <fullName evidence="3">Universal stress protein UspA</fullName>
    </submittedName>
</protein>
<dbReference type="Gene3D" id="3.40.50.620">
    <property type="entry name" value="HUPs"/>
    <property type="match status" value="1"/>
</dbReference>
<gene>
    <name evidence="3" type="ORF">GCM10009039_24560</name>
</gene>
<dbReference type="Proteomes" id="UP000607197">
    <property type="component" value="Unassembled WGS sequence"/>
</dbReference>
<evidence type="ECO:0000259" key="2">
    <source>
        <dbReference type="Pfam" id="PF00582"/>
    </source>
</evidence>
<dbReference type="PANTHER" id="PTHR46268">
    <property type="entry name" value="STRESS RESPONSE PROTEIN NHAX"/>
    <property type="match status" value="1"/>
</dbReference>
<organism evidence="3 4">
    <name type="scientific">Halocalculus aciditolerans</name>
    <dbReference type="NCBI Taxonomy" id="1383812"/>
    <lineage>
        <taxon>Archaea</taxon>
        <taxon>Methanobacteriati</taxon>
        <taxon>Methanobacteriota</taxon>
        <taxon>Stenosarchaea group</taxon>
        <taxon>Halobacteria</taxon>
        <taxon>Halobacteriales</taxon>
        <taxon>Halobacteriaceae</taxon>
        <taxon>Halocalculus</taxon>
    </lineage>
</organism>
<evidence type="ECO:0000256" key="1">
    <source>
        <dbReference type="ARBA" id="ARBA00008791"/>
    </source>
</evidence>
<feature type="domain" description="UspA" evidence="2">
    <location>
        <begin position="11"/>
        <end position="155"/>
    </location>
</feature>
<dbReference type="RefSeq" id="WP_188979322.1">
    <property type="nucleotide sequence ID" value="NZ_BMPG01000003.1"/>
</dbReference>
<dbReference type="EMBL" id="BMPG01000003">
    <property type="protein sequence ID" value="GGL65755.1"/>
    <property type="molecule type" value="Genomic_DNA"/>
</dbReference>
<name>A0A830FLY9_9EURY</name>
<comment type="similarity">
    <text evidence="1">Belongs to the universal stress protein A family.</text>
</comment>
<dbReference type="SUPFAM" id="SSF52402">
    <property type="entry name" value="Adenine nucleotide alpha hydrolases-like"/>
    <property type="match status" value="1"/>
</dbReference>
<keyword evidence="4" id="KW-1185">Reference proteome</keyword>
<dbReference type="PRINTS" id="PR01438">
    <property type="entry name" value="UNVRSLSTRESS"/>
</dbReference>
<dbReference type="PANTHER" id="PTHR46268:SF6">
    <property type="entry name" value="UNIVERSAL STRESS PROTEIN UP12"/>
    <property type="match status" value="1"/>
</dbReference>
<proteinExistence type="inferred from homology"/>
<dbReference type="AlphaFoldDB" id="A0A830FLY9"/>
<reference evidence="3" key="2">
    <citation type="submission" date="2020-09" db="EMBL/GenBank/DDBJ databases">
        <authorList>
            <person name="Sun Q."/>
            <person name="Ohkuma M."/>
        </authorList>
    </citation>
    <scope>NUCLEOTIDE SEQUENCE</scope>
    <source>
        <strain evidence="3">JCM 19596</strain>
    </source>
</reference>
<dbReference type="OrthoDB" id="105697at2157"/>
<evidence type="ECO:0000313" key="3">
    <source>
        <dbReference type="EMBL" id="GGL65755.1"/>
    </source>
</evidence>
<dbReference type="Pfam" id="PF00582">
    <property type="entry name" value="Usp"/>
    <property type="match status" value="1"/>
</dbReference>
<evidence type="ECO:0000313" key="4">
    <source>
        <dbReference type="Proteomes" id="UP000607197"/>
    </source>
</evidence>
<dbReference type="InterPro" id="IPR006015">
    <property type="entry name" value="Universal_stress_UspA"/>
</dbReference>